<organism evidence="2">
    <name type="scientific">Cyprideis torosa</name>
    <dbReference type="NCBI Taxonomy" id="163714"/>
    <lineage>
        <taxon>Eukaryota</taxon>
        <taxon>Metazoa</taxon>
        <taxon>Ecdysozoa</taxon>
        <taxon>Arthropoda</taxon>
        <taxon>Crustacea</taxon>
        <taxon>Oligostraca</taxon>
        <taxon>Ostracoda</taxon>
        <taxon>Podocopa</taxon>
        <taxon>Podocopida</taxon>
        <taxon>Cytherocopina</taxon>
        <taxon>Cytheroidea</taxon>
        <taxon>Cytherideidae</taxon>
        <taxon>Cyprideis</taxon>
    </lineage>
</organism>
<protein>
    <submittedName>
        <fullName evidence="2">Uncharacterized protein</fullName>
    </submittedName>
</protein>
<feature type="region of interest" description="Disordered" evidence="1">
    <location>
        <begin position="1"/>
        <end position="40"/>
    </location>
</feature>
<evidence type="ECO:0000256" key="1">
    <source>
        <dbReference type="SAM" id="MobiDB-lite"/>
    </source>
</evidence>
<feature type="region of interest" description="Disordered" evidence="1">
    <location>
        <begin position="270"/>
        <end position="404"/>
    </location>
</feature>
<feature type="compositionally biased region" description="Basic and acidic residues" evidence="1">
    <location>
        <begin position="21"/>
        <end position="38"/>
    </location>
</feature>
<gene>
    <name evidence="2" type="ORF">CTOB1V02_LOCUS5568</name>
</gene>
<evidence type="ECO:0000313" key="2">
    <source>
        <dbReference type="EMBL" id="CAD7227668.1"/>
    </source>
</evidence>
<sequence length="455" mass="50788">MRNRPLEKAEVNRSLRFSTKPRQDNNRGRPVKEQDKGNLKANLKGGVQKANLKGEVQKANLKGEVQKANKKAGKTWETLNISCDKGYEFGYRRGDDNHFKEHYEMASANHNFKTKVRWGDRKGGYGEHYWDYNHGKATEGQAQHDGGHQPGGEGGAPATDAQQQPVAYGREQEGATATGDEESENETSPGQEPEPLQPGRPAPGPFPYPLHPQAGGLRAQQQQPFQSHAGFVATPPSYGGYPQQSAPQTNRLYYDPTVLARYSRRRPIIVRTPQGGPVPPAVAVYPSPNELQPTKVKNPEENGRDGRGERRRPRNRRRNRRRNKDASGIVKSAKDRILEGLGLKRPADRESGSDTTASQSALPTSEDEALNMIPTNDGGDSNGLKPAESQRQITYRSPPKQLNKQTISRTIADITENFERNQESFKHLQRNKRDVEQLKTDAIRQLGNVISIFFH</sequence>
<feature type="region of interest" description="Disordered" evidence="1">
    <location>
        <begin position="137"/>
        <end position="249"/>
    </location>
</feature>
<feature type="compositionally biased region" description="Pro residues" evidence="1">
    <location>
        <begin position="195"/>
        <end position="210"/>
    </location>
</feature>
<dbReference type="OrthoDB" id="8180894at2759"/>
<name>A0A7R8WE45_9CRUS</name>
<accession>A0A7R8WE45</accession>
<feature type="compositionally biased region" description="Polar residues" evidence="1">
    <location>
        <begin position="353"/>
        <end position="363"/>
    </location>
</feature>
<feature type="compositionally biased region" description="Basic residues" evidence="1">
    <location>
        <begin position="309"/>
        <end position="323"/>
    </location>
</feature>
<feature type="compositionally biased region" description="Basic and acidic residues" evidence="1">
    <location>
        <begin position="1"/>
        <end position="13"/>
    </location>
</feature>
<reference evidence="2" key="1">
    <citation type="submission" date="2020-11" db="EMBL/GenBank/DDBJ databases">
        <authorList>
            <person name="Tran Van P."/>
        </authorList>
    </citation>
    <scope>NUCLEOTIDE SEQUENCE</scope>
</reference>
<dbReference type="EMBL" id="OB661214">
    <property type="protein sequence ID" value="CAD7227668.1"/>
    <property type="molecule type" value="Genomic_DNA"/>
</dbReference>
<proteinExistence type="predicted"/>
<feature type="compositionally biased region" description="Polar residues" evidence="1">
    <location>
        <begin position="389"/>
        <end position="404"/>
    </location>
</feature>
<dbReference type="AlphaFoldDB" id="A0A7R8WE45"/>
<feature type="compositionally biased region" description="Basic and acidic residues" evidence="1">
    <location>
        <begin position="297"/>
        <end position="308"/>
    </location>
</feature>